<evidence type="ECO:0000256" key="3">
    <source>
        <dbReference type="ARBA" id="ARBA00023157"/>
    </source>
</evidence>
<dbReference type="InterPro" id="IPR003599">
    <property type="entry name" value="Ig_sub"/>
</dbReference>
<feature type="non-terminal residue" evidence="7">
    <location>
        <position position="750"/>
    </location>
</feature>
<dbReference type="CDD" id="cd00096">
    <property type="entry name" value="Ig"/>
    <property type="match status" value="1"/>
</dbReference>
<feature type="domain" description="Ig-like" evidence="6">
    <location>
        <begin position="449"/>
        <end position="535"/>
    </location>
</feature>
<dbReference type="InterPro" id="IPR007110">
    <property type="entry name" value="Ig-like_dom"/>
</dbReference>
<dbReference type="Gene3D" id="2.60.40.10">
    <property type="entry name" value="Immunoglobulins"/>
    <property type="match status" value="3"/>
</dbReference>
<evidence type="ECO:0000259" key="6">
    <source>
        <dbReference type="PROSITE" id="PS50835"/>
    </source>
</evidence>
<keyword evidence="3" id="KW-1015">Disulfide bond</keyword>
<dbReference type="EMBL" id="JAIWYP010000003">
    <property type="protein sequence ID" value="KAH3855489.1"/>
    <property type="molecule type" value="Genomic_DNA"/>
</dbReference>
<dbReference type="InterPro" id="IPR051275">
    <property type="entry name" value="Cell_adhesion_signaling"/>
</dbReference>
<keyword evidence="2" id="KW-0472">Membrane</keyword>
<keyword evidence="5" id="KW-0393">Immunoglobulin domain</keyword>
<feature type="domain" description="Ig-like" evidence="6">
    <location>
        <begin position="253"/>
        <end position="335"/>
    </location>
</feature>
<comment type="subcellular location">
    <subcellularLocation>
        <location evidence="1">Membrane</location>
        <topology evidence="1">Single-pass type I membrane protein</topology>
    </subcellularLocation>
</comment>
<dbReference type="SMART" id="SM00408">
    <property type="entry name" value="IGc2"/>
    <property type="match status" value="2"/>
</dbReference>
<reference evidence="7" key="1">
    <citation type="journal article" date="2019" name="bioRxiv">
        <title>The Genome of the Zebra Mussel, Dreissena polymorpha: A Resource for Invasive Species Research.</title>
        <authorList>
            <person name="McCartney M.A."/>
            <person name="Auch B."/>
            <person name="Kono T."/>
            <person name="Mallez S."/>
            <person name="Zhang Y."/>
            <person name="Obille A."/>
            <person name="Becker A."/>
            <person name="Abrahante J.E."/>
            <person name="Garbe J."/>
            <person name="Badalamenti J.P."/>
            <person name="Herman A."/>
            <person name="Mangelson H."/>
            <person name="Liachko I."/>
            <person name="Sullivan S."/>
            <person name="Sone E.D."/>
            <person name="Koren S."/>
            <person name="Silverstein K.A.T."/>
            <person name="Beckman K.B."/>
            <person name="Gohl D.M."/>
        </authorList>
    </citation>
    <scope>NUCLEOTIDE SEQUENCE</scope>
    <source>
        <strain evidence="7">Duluth1</strain>
        <tissue evidence="7">Whole animal</tissue>
    </source>
</reference>
<evidence type="ECO:0000256" key="1">
    <source>
        <dbReference type="ARBA" id="ARBA00004479"/>
    </source>
</evidence>
<comment type="caution">
    <text evidence="7">The sequence shown here is derived from an EMBL/GenBank/DDBJ whole genome shotgun (WGS) entry which is preliminary data.</text>
</comment>
<protein>
    <recommendedName>
        <fullName evidence="6">Ig-like domain-containing protein</fullName>
    </recommendedName>
</protein>
<dbReference type="InterPro" id="IPR003598">
    <property type="entry name" value="Ig_sub2"/>
</dbReference>
<dbReference type="InterPro" id="IPR036116">
    <property type="entry name" value="FN3_sf"/>
</dbReference>
<dbReference type="SUPFAM" id="SSF49265">
    <property type="entry name" value="Fibronectin type III"/>
    <property type="match status" value="1"/>
</dbReference>
<dbReference type="PROSITE" id="PS50835">
    <property type="entry name" value="IG_LIKE"/>
    <property type="match status" value="5"/>
</dbReference>
<evidence type="ECO:0000313" key="7">
    <source>
        <dbReference type="EMBL" id="KAH3855489.1"/>
    </source>
</evidence>
<gene>
    <name evidence="7" type="ORF">DPMN_098056</name>
</gene>
<dbReference type="InterPro" id="IPR013162">
    <property type="entry name" value="CD80_C2-set"/>
</dbReference>
<dbReference type="Pfam" id="PF13927">
    <property type="entry name" value="Ig_3"/>
    <property type="match status" value="1"/>
</dbReference>
<dbReference type="Pfam" id="PF08205">
    <property type="entry name" value="C2-set_2"/>
    <property type="match status" value="1"/>
</dbReference>
<dbReference type="PANTHER" id="PTHR11640">
    <property type="entry name" value="NEPHRIN"/>
    <property type="match status" value="1"/>
</dbReference>
<dbReference type="PANTHER" id="PTHR11640:SF31">
    <property type="entry name" value="IRREGULAR CHIASM C-ROUGHEST PROTEIN-RELATED"/>
    <property type="match status" value="1"/>
</dbReference>
<evidence type="ECO:0000313" key="8">
    <source>
        <dbReference type="Proteomes" id="UP000828390"/>
    </source>
</evidence>
<evidence type="ECO:0000256" key="4">
    <source>
        <dbReference type="ARBA" id="ARBA00023180"/>
    </source>
</evidence>
<dbReference type="GO" id="GO:0016020">
    <property type="term" value="C:membrane"/>
    <property type="evidence" value="ECO:0007669"/>
    <property type="project" value="UniProtKB-SubCell"/>
</dbReference>
<reference evidence="7" key="2">
    <citation type="submission" date="2020-11" db="EMBL/GenBank/DDBJ databases">
        <authorList>
            <person name="McCartney M.A."/>
            <person name="Auch B."/>
            <person name="Kono T."/>
            <person name="Mallez S."/>
            <person name="Becker A."/>
            <person name="Gohl D.M."/>
            <person name="Silverstein K.A.T."/>
            <person name="Koren S."/>
            <person name="Bechman K.B."/>
            <person name="Herman A."/>
            <person name="Abrahante J.E."/>
            <person name="Garbe J."/>
        </authorList>
    </citation>
    <scope>NUCLEOTIDE SEQUENCE</scope>
    <source>
        <strain evidence="7">Duluth1</strain>
        <tissue evidence="7">Whole animal</tissue>
    </source>
</reference>
<dbReference type="SUPFAM" id="SSF48726">
    <property type="entry name" value="Immunoglobulin"/>
    <property type="match status" value="4"/>
</dbReference>
<feature type="domain" description="Ig-like" evidence="6">
    <location>
        <begin position="149"/>
        <end position="244"/>
    </location>
</feature>
<evidence type="ECO:0000256" key="2">
    <source>
        <dbReference type="ARBA" id="ARBA00023136"/>
    </source>
</evidence>
<dbReference type="InterPro" id="IPR036179">
    <property type="entry name" value="Ig-like_dom_sf"/>
</dbReference>
<keyword evidence="8" id="KW-1185">Reference proteome</keyword>
<dbReference type="InterPro" id="IPR013783">
    <property type="entry name" value="Ig-like_fold"/>
</dbReference>
<keyword evidence="4" id="KW-0325">Glycoprotein</keyword>
<name>A0A9D4LCV0_DREPO</name>
<dbReference type="SMART" id="SM00409">
    <property type="entry name" value="IG"/>
    <property type="match status" value="4"/>
</dbReference>
<feature type="domain" description="Ig-like" evidence="6">
    <location>
        <begin position="32"/>
        <end position="135"/>
    </location>
</feature>
<evidence type="ECO:0000256" key="5">
    <source>
        <dbReference type="ARBA" id="ARBA00023319"/>
    </source>
</evidence>
<organism evidence="7 8">
    <name type="scientific">Dreissena polymorpha</name>
    <name type="common">Zebra mussel</name>
    <name type="synonym">Mytilus polymorpha</name>
    <dbReference type="NCBI Taxonomy" id="45954"/>
    <lineage>
        <taxon>Eukaryota</taxon>
        <taxon>Metazoa</taxon>
        <taxon>Spiralia</taxon>
        <taxon>Lophotrochozoa</taxon>
        <taxon>Mollusca</taxon>
        <taxon>Bivalvia</taxon>
        <taxon>Autobranchia</taxon>
        <taxon>Heteroconchia</taxon>
        <taxon>Euheterodonta</taxon>
        <taxon>Imparidentia</taxon>
        <taxon>Neoheterodontei</taxon>
        <taxon>Myida</taxon>
        <taxon>Dreissenoidea</taxon>
        <taxon>Dreissenidae</taxon>
        <taxon>Dreissena</taxon>
    </lineage>
</organism>
<dbReference type="AlphaFoldDB" id="A0A9D4LCV0"/>
<sequence>ATRLSVPLGTEGSQLSLTSAEATRLSVPLGTEGSQLSLTCEYSEGTVLYFNWFKRSNSTTQSYTNVGYILSESCEPFDPAPPFKPNATLYNYTCPSASTQTMVVRIVTSGNHGEIWRCSAILSANYTTITSNSVTISVQVPVTNVALSPSTDVTTLNVSQQATFECTVPRSLPSATIVWYKNSSGVISALIPSNSYSYSSNPDRTVMTTNRYTLSPSKTDSGVGMYCIASSGGASTTSRQTMLNVQFPPDSPPRIESFSADGSFFAIRDTQQTLTCSVTGGNPLATLKWNNCYGGTIDSPSSLSGTVSLRIAFVASSSEQPCTCTSSHILAGTLNMALNIKIFYPPTTPKYDVGSSSSIQPGTIKVVKGNNTDIRCLSTSYPAPNTWSWTRPTGTTEGQTLSLKNIQTSDQGAYLCVVKNTMVTSRSETVIRSTNSSIYVDVLYKSSVDRFGIVGNMSSSDITVNENVTSTLACFVDSNPGSTITLLKDGVSINMTENSRQLESSIRNGCTDAGVYTCSIANQHNKDGASMRNINYYVKCTPRPAPSISIDYNVTIAQQVNTALSFTALAYPPVEQVLWQKCNTSGFFPVSKGKETFSLHGFGKSIAKCNMTLLDVQQNDYGQYKLTITGSDSQVWSALFYLNAEDKRSSPGDEVFSDRPDPPSELTVIYESVTESSANITWKSGFDRGMQQTFHLRYRLDGTNDWTVQQLPDQSRMAKQDMHFLSQVSAAIQSTALSCFLQMLREIRHM</sequence>
<accession>A0A9D4LCV0</accession>
<feature type="domain" description="Ig-like" evidence="6">
    <location>
        <begin position="349"/>
        <end position="432"/>
    </location>
</feature>
<proteinExistence type="predicted"/>
<dbReference type="Proteomes" id="UP000828390">
    <property type="component" value="Unassembled WGS sequence"/>
</dbReference>